<comment type="caution">
    <text evidence="2">The sequence shown here is derived from an EMBL/GenBank/DDBJ whole genome shotgun (WGS) entry which is preliminary data.</text>
</comment>
<sequence length="228" mass="26822">MRSAVLFSLLTLIFLFASCRETENPVTDFGLDYQPLEIGRYWVYEVEETIVFGENDSQTEEFYLRDIIDYSYRNAENEEVFVVKREKSLDLSNWEIIGNYAMQYKRMALIRNFENQLTINLVFPPEVGLSWDAMAYSAGDSDEFEIEFMGNVTIGDQFLQRSLKVLQEEDDDEITFRDNRYEIFTKGIGLVEHYYEVFTYCSRNDCLGQMIIDSGRKTHQKMLLYGTI</sequence>
<dbReference type="Proteomes" id="UP001597414">
    <property type="component" value="Unassembled WGS sequence"/>
</dbReference>
<evidence type="ECO:0000256" key="1">
    <source>
        <dbReference type="SAM" id="SignalP"/>
    </source>
</evidence>
<feature type="signal peptide" evidence="1">
    <location>
        <begin position="1"/>
        <end position="17"/>
    </location>
</feature>
<organism evidence="2 3">
    <name type="scientific">Shivajiella indica</name>
    <dbReference type="NCBI Taxonomy" id="872115"/>
    <lineage>
        <taxon>Bacteria</taxon>
        <taxon>Pseudomonadati</taxon>
        <taxon>Bacteroidota</taxon>
        <taxon>Cytophagia</taxon>
        <taxon>Cytophagales</taxon>
        <taxon>Cyclobacteriaceae</taxon>
        <taxon>Shivajiella</taxon>
    </lineage>
</organism>
<reference evidence="3" key="1">
    <citation type="journal article" date="2019" name="Int. J. Syst. Evol. Microbiol.">
        <title>The Global Catalogue of Microorganisms (GCM) 10K type strain sequencing project: providing services to taxonomists for standard genome sequencing and annotation.</title>
        <authorList>
            <consortium name="The Broad Institute Genomics Platform"/>
            <consortium name="The Broad Institute Genome Sequencing Center for Infectious Disease"/>
            <person name="Wu L."/>
            <person name="Ma J."/>
        </authorList>
    </citation>
    <scope>NUCLEOTIDE SEQUENCE [LARGE SCALE GENOMIC DNA]</scope>
    <source>
        <strain evidence="3">KCTC 19812</strain>
    </source>
</reference>
<protein>
    <recommendedName>
        <fullName evidence="4">Lipoprotein</fullName>
    </recommendedName>
</protein>
<dbReference type="PROSITE" id="PS51257">
    <property type="entry name" value="PROKAR_LIPOPROTEIN"/>
    <property type="match status" value="1"/>
</dbReference>
<name>A0ABW5B5B2_9BACT</name>
<evidence type="ECO:0008006" key="4">
    <source>
        <dbReference type="Google" id="ProtNLM"/>
    </source>
</evidence>
<keyword evidence="1" id="KW-0732">Signal</keyword>
<evidence type="ECO:0000313" key="3">
    <source>
        <dbReference type="Proteomes" id="UP001597414"/>
    </source>
</evidence>
<evidence type="ECO:0000313" key="2">
    <source>
        <dbReference type="EMBL" id="MFD2200634.1"/>
    </source>
</evidence>
<proteinExistence type="predicted"/>
<dbReference type="RefSeq" id="WP_380800444.1">
    <property type="nucleotide sequence ID" value="NZ_JBHUIV010000010.1"/>
</dbReference>
<feature type="chain" id="PRO_5045379721" description="Lipoprotein" evidence="1">
    <location>
        <begin position="18"/>
        <end position="228"/>
    </location>
</feature>
<accession>A0ABW5B5B2</accession>
<keyword evidence="3" id="KW-1185">Reference proteome</keyword>
<gene>
    <name evidence="2" type="ORF">ACFSKV_03585</name>
</gene>
<dbReference type="EMBL" id="JBHUIV010000010">
    <property type="protein sequence ID" value="MFD2200634.1"/>
    <property type="molecule type" value="Genomic_DNA"/>
</dbReference>